<feature type="region of interest" description="Disordered" evidence="1">
    <location>
        <begin position="873"/>
        <end position="892"/>
    </location>
</feature>
<dbReference type="GO" id="GO:0005930">
    <property type="term" value="C:axoneme"/>
    <property type="evidence" value="ECO:0007669"/>
    <property type="project" value="TreeGrafter"/>
</dbReference>
<dbReference type="OrthoDB" id="62528at2759"/>
<dbReference type="GO" id="GO:0051493">
    <property type="term" value="P:regulation of cytoskeleton organization"/>
    <property type="evidence" value="ECO:0007669"/>
    <property type="project" value="TreeGrafter"/>
</dbReference>
<dbReference type="PANTHER" id="PTHR12509">
    <property type="entry name" value="SPERMATOGENESIS-ASSOCIATED 4-RELATED"/>
    <property type="match status" value="1"/>
</dbReference>
<dbReference type="Proteomes" id="UP000031737">
    <property type="component" value="Unassembled WGS sequence"/>
</dbReference>
<dbReference type="Pfam" id="PF06294">
    <property type="entry name" value="CH_2"/>
    <property type="match status" value="1"/>
</dbReference>
<accession>A0A061J7A3</accession>
<dbReference type="InterPro" id="IPR010441">
    <property type="entry name" value="CH_2"/>
</dbReference>
<gene>
    <name evidence="3" type="ORF">TRSC58_03129</name>
</gene>
<dbReference type="Gene3D" id="1.10.418.10">
    <property type="entry name" value="Calponin-like domain"/>
    <property type="match status" value="1"/>
</dbReference>
<evidence type="ECO:0000313" key="4">
    <source>
        <dbReference type="Proteomes" id="UP000031737"/>
    </source>
</evidence>
<dbReference type="AlphaFoldDB" id="A0A061J7A3"/>
<organism evidence="3 4">
    <name type="scientific">Trypanosoma rangeli SC58</name>
    <dbReference type="NCBI Taxonomy" id="429131"/>
    <lineage>
        <taxon>Eukaryota</taxon>
        <taxon>Discoba</taxon>
        <taxon>Euglenozoa</taxon>
        <taxon>Kinetoplastea</taxon>
        <taxon>Metakinetoplastina</taxon>
        <taxon>Trypanosomatida</taxon>
        <taxon>Trypanosomatidae</taxon>
        <taxon>Trypanosoma</taxon>
        <taxon>Herpetosoma</taxon>
    </lineage>
</organism>
<dbReference type="EMBL" id="AUPL01003129">
    <property type="protein sequence ID" value="ESL09157.1"/>
    <property type="molecule type" value="Genomic_DNA"/>
</dbReference>
<feature type="compositionally biased region" description="Polar residues" evidence="1">
    <location>
        <begin position="881"/>
        <end position="892"/>
    </location>
</feature>
<dbReference type="InterPro" id="IPR036872">
    <property type="entry name" value="CH_dom_sf"/>
</dbReference>
<proteinExistence type="predicted"/>
<evidence type="ECO:0000313" key="3">
    <source>
        <dbReference type="EMBL" id="ESL09157.1"/>
    </source>
</evidence>
<dbReference type="PANTHER" id="PTHR12509:SF8">
    <property type="entry name" value="SPERMATOGENESIS-ASSOCIATED PROTEIN 4"/>
    <property type="match status" value="1"/>
</dbReference>
<comment type="caution">
    <text evidence="3">The sequence shown here is derived from an EMBL/GenBank/DDBJ whole genome shotgun (WGS) entry which is preliminary data.</text>
</comment>
<keyword evidence="4" id="KW-1185">Reference proteome</keyword>
<dbReference type="PROSITE" id="PS50021">
    <property type="entry name" value="CH"/>
    <property type="match status" value="1"/>
</dbReference>
<dbReference type="InterPro" id="IPR052111">
    <property type="entry name" value="Spermatogenesis_Ciliary_MAP"/>
</dbReference>
<feature type="domain" description="Calponin-homology (CH)" evidence="2">
    <location>
        <begin position="1"/>
        <end position="103"/>
    </location>
</feature>
<name>A0A061J7A3_TRYRA</name>
<dbReference type="InterPro" id="IPR001715">
    <property type="entry name" value="CH_dom"/>
</dbReference>
<evidence type="ECO:0000259" key="2">
    <source>
        <dbReference type="PROSITE" id="PS50021"/>
    </source>
</evidence>
<dbReference type="GO" id="GO:0008017">
    <property type="term" value="F:microtubule binding"/>
    <property type="evidence" value="ECO:0007669"/>
    <property type="project" value="TreeGrafter"/>
</dbReference>
<reference evidence="3 4" key="1">
    <citation type="submission" date="2013-07" db="EMBL/GenBank/DDBJ databases">
        <authorList>
            <person name="Stoco P.H."/>
            <person name="Wagner G."/>
            <person name="Gerber A."/>
            <person name="Zaha A."/>
            <person name="Thompson C."/>
            <person name="Bartholomeu D.C."/>
            <person name="Luckemeyer D.D."/>
            <person name="Bahia D."/>
            <person name="Loreto E."/>
            <person name="Prestes E.B."/>
            <person name="Lima F.M."/>
            <person name="Rodrigues-Luiz G."/>
            <person name="Vallejo G.A."/>
            <person name="Filho J.F."/>
            <person name="Monteiro K.M."/>
            <person name="Tyler K.M."/>
            <person name="de Almeida L.G."/>
            <person name="Ortiz M.F."/>
            <person name="Siervo M.A."/>
            <person name="de Moraes M.H."/>
            <person name="Cunha O.L."/>
            <person name="Mendonca-Neto R."/>
            <person name="Silva R."/>
            <person name="Teixeira S.M."/>
            <person name="Murta S.M."/>
            <person name="Sincero T.C."/>
            <person name="Mendes T.A."/>
            <person name="Urmenyi T.P."/>
            <person name="Silva V.G."/>
            <person name="da Rocha W.D."/>
            <person name="Andersson B."/>
            <person name="Romanha A.J."/>
            <person name="Steindel M."/>
            <person name="de Vasconcelos A.T."/>
            <person name="Grisard E.C."/>
        </authorList>
    </citation>
    <scope>NUCLEOTIDE SEQUENCE [LARGE SCALE GENOMIC DNA]</scope>
    <source>
        <strain evidence="3 4">SC58</strain>
    </source>
</reference>
<sequence length="1191" mass="130852">MQREIIKWLQSLDLSYQVRHPRQDLSNGFTLAEIASRYDRRIAMHSYVPGCSTECKRRNWKVLLGELKRLGCTSVTAEMAEATIQGKPDVALMVLDCFYEFFCGRPAPPRLMERSENNKMLLLKALDAARAATTQSVATTLEPKPKSFQFIENDEIALGKGLQQPGFARPTAASLLHVANADARNAVLVAAVPADELRVLKCNEKLLIEHKMLHKAYRYAEPQRFAPVNHKRLVAPEKKSGKAGTSTKGSPCDHGVSADRVSVVELNMLNKQLLSALQLREAYDTNKATNSSEEARDAAVVKLLDACGNNLRLGFSKMLGATLESNGLTECLAELNAGNEEEDVLNFFVGRREEMPFSAVVACWSTLLNASNGIVSTLCMRPTEYMYILRVLRFIFTADTVRTPLLHVSASPEVRASQRGGSGAGSTLTHDVRSFTQSLSVADTLHPVMEDTCARQQIVLSNERVFNVASAFLWLCSIGEAVNAASPQMACSLLMNYFVPTASRFFCVSSAAIIEALARVVVAHICGDGSTRGKRKSVVIPDEDRKQQQLQPSEKVEWNVALQLTSLLAGPLKTAFVGHESANSRSSVSQETQYKLFLFHVLRLARVPLNTNDIEHEMPTAATAEVQHDAAIALNASVASVSPVASPSTPVELCAGGVFSSLGSSSMQQRSIGLAMLIQFLAWDRWDLAMDPLLLVLNDVKQRGAFGGFLQRAADAWEMRLLLLELLTITFRKVLYVLAEASETADHAELKSAASTNEEMGPSVADVIRQKIHLTDVEEATVLCLEIFFEAPLLQRHLALQIVGARLLPDEQRNVATMWVRGLFIFSVEQLEFMLRPHEAEPLHLQDPMLSSQHRVRGVPLRFSGAPAIGMDEENEAGFPSSPSRQLKSVESPKETVSSVHVLLGRVEPAYIVSPLNQTWDTFSVVQATLMLEDTLTTTQVFSVVLAAILSPQRREAQRLRLMQDLRAVGGAAASSTTSTTEHVGDEGKVPPDAVVVGGDAGESALNVTLKSLVATYDQKCTVSKELERGVETAREDVAGTPAVSDTNVIAAVASEAGGEVFDVTENEERRKKIREEEEEEGDPATLLERHEKAFWISVLRLLRAQLQQCLTSRLSLEEQRKKKRQLLGPTPNMEPLASVCRIARTDSAARLKELATGVLLTLYRRYGGVVVETMSKETCLREACQWLDNL</sequence>
<dbReference type="VEuPathDB" id="TriTrypDB:TRSC58_03129"/>
<evidence type="ECO:0000256" key="1">
    <source>
        <dbReference type="SAM" id="MobiDB-lite"/>
    </source>
</evidence>
<protein>
    <recommendedName>
        <fullName evidence="2">Calponin-homology (CH) domain-containing protein</fullName>
    </recommendedName>
</protein>